<protein>
    <submittedName>
        <fullName evidence="1">Uncharacterized protein</fullName>
    </submittedName>
</protein>
<name>A0A0F4YF80_RASE3</name>
<gene>
    <name evidence="1" type="ORF">T310_9781</name>
</gene>
<sequence length="129" mass="14407">NEEYNVENLQPGFGLLLVLVERFEQATDREGHRPEHLCRANNDVTEQAGNAISDELGGQSDEHTGCMARVAAVVQLLHGQRFGGQSRLRCRGGHQGNGGMFLGIKRPRFRRRPIQPRRGMAYAMPSPRT</sequence>
<dbReference type="GeneID" id="25321711"/>
<dbReference type="Proteomes" id="UP000053958">
    <property type="component" value="Unassembled WGS sequence"/>
</dbReference>
<reference evidence="1 2" key="1">
    <citation type="submission" date="2015-04" db="EMBL/GenBank/DDBJ databases">
        <authorList>
            <person name="Heijne W.H."/>
            <person name="Fedorova N.D."/>
            <person name="Nierman W.C."/>
            <person name="Vollebregt A.W."/>
            <person name="Zhao Z."/>
            <person name="Wu L."/>
            <person name="Kumar M."/>
            <person name="Stam H."/>
            <person name="van den Berg M.A."/>
            <person name="Pel H.J."/>
        </authorList>
    </citation>
    <scope>NUCLEOTIDE SEQUENCE [LARGE SCALE GENOMIC DNA]</scope>
    <source>
        <strain evidence="1 2">CBS 393.64</strain>
    </source>
</reference>
<proteinExistence type="predicted"/>
<accession>A0A0F4YF80</accession>
<evidence type="ECO:0000313" key="1">
    <source>
        <dbReference type="EMBL" id="KKA16601.1"/>
    </source>
</evidence>
<dbReference type="AlphaFoldDB" id="A0A0F4YF80"/>
<dbReference type="RefSeq" id="XP_013323213.1">
    <property type="nucleotide sequence ID" value="XM_013467759.1"/>
</dbReference>
<organism evidence="1 2">
    <name type="scientific">Rasamsonia emersonii (strain ATCC 16479 / CBS 393.64 / IMI 116815)</name>
    <dbReference type="NCBI Taxonomy" id="1408163"/>
    <lineage>
        <taxon>Eukaryota</taxon>
        <taxon>Fungi</taxon>
        <taxon>Dikarya</taxon>
        <taxon>Ascomycota</taxon>
        <taxon>Pezizomycotina</taxon>
        <taxon>Eurotiomycetes</taxon>
        <taxon>Eurotiomycetidae</taxon>
        <taxon>Eurotiales</taxon>
        <taxon>Trichocomaceae</taxon>
        <taxon>Rasamsonia</taxon>
    </lineage>
</organism>
<comment type="caution">
    <text evidence="1">The sequence shown here is derived from an EMBL/GenBank/DDBJ whole genome shotgun (WGS) entry which is preliminary data.</text>
</comment>
<feature type="non-terminal residue" evidence="1">
    <location>
        <position position="1"/>
    </location>
</feature>
<keyword evidence="2" id="KW-1185">Reference proteome</keyword>
<evidence type="ECO:0000313" key="2">
    <source>
        <dbReference type="Proteomes" id="UP000053958"/>
    </source>
</evidence>
<dbReference type="EMBL" id="LASV01000750">
    <property type="protein sequence ID" value="KKA16601.1"/>
    <property type="molecule type" value="Genomic_DNA"/>
</dbReference>